<dbReference type="Pfam" id="PF07813">
    <property type="entry name" value="LTXXQ"/>
    <property type="match status" value="1"/>
</dbReference>
<accession>A0AAW4L376</accession>
<feature type="chain" id="PRO_5043487238" evidence="2">
    <location>
        <begin position="21"/>
        <end position="170"/>
    </location>
</feature>
<name>A0AAW4L376_9BACT</name>
<gene>
    <name evidence="3" type="ORF">KI809_08090</name>
</gene>
<sequence length="170" mass="19222">MKKVLIALLFVVSAAIPVYAQMDGMPMHDRAGHGHEGQGPMMEMGGMDHMGDMMGACLDNADKIGLTDEQVKKLTPIHREMKKKLIRSKADIKIAEMELMDIMEVKDFDLEKATAAVKKIADMKAAHHIEMLKSMKEVRSVLTEEQFQKMKKLHPMKKGTKAKQKKMMKK</sequence>
<dbReference type="RefSeq" id="WP_214171018.1">
    <property type="nucleotide sequence ID" value="NZ_JAHCVJ010000002.1"/>
</dbReference>
<comment type="caution">
    <text evidence="3">The sequence shown here is derived from an EMBL/GenBank/DDBJ whole genome shotgun (WGS) entry which is preliminary data.</text>
</comment>
<keyword evidence="4" id="KW-1185">Reference proteome</keyword>
<dbReference type="EMBL" id="JAHCVJ010000002">
    <property type="protein sequence ID" value="MBT0664260.1"/>
    <property type="molecule type" value="Genomic_DNA"/>
</dbReference>
<organism evidence="3 4">
    <name type="scientific">Geoanaerobacter pelophilus</name>
    <dbReference type="NCBI Taxonomy" id="60036"/>
    <lineage>
        <taxon>Bacteria</taxon>
        <taxon>Pseudomonadati</taxon>
        <taxon>Thermodesulfobacteriota</taxon>
        <taxon>Desulfuromonadia</taxon>
        <taxon>Geobacterales</taxon>
        <taxon>Geobacteraceae</taxon>
        <taxon>Geoanaerobacter</taxon>
    </lineage>
</organism>
<keyword evidence="2" id="KW-0732">Signal</keyword>
<feature type="signal peptide" evidence="2">
    <location>
        <begin position="1"/>
        <end position="20"/>
    </location>
</feature>
<evidence type="ECO:0000313" key="3">
    <source>
        <dbReference type="EMBL" id="MBT0664260.1"/>
    </source>
</evidence>
<dbReference type="Gene3D" id="1.20.120.1490">
    <property type="match status" value="1"/>
</dbReference>
<dbReference type="InterPro" id="IPR012899">
    <property type="entry name" value="LTXXQ"/>
</dbReference>
<feature type="region of interest" description="Disordered" evidence="1">
    <location>
        <begin position="151"/>
        <end position="170"/>
    </location>
</feature>
<dbReference type="Proteomes" id="UP000811899">
    <property type="component" value="Unassembled WGS sequence"/>
</dbReference>
<evidence type="ECO:0000256" key="1">
    <source>
        <dbReference type="SAM" id="MobiDB-lite"/>
    </source>
</evidence>
<evidence type="ECO:0000256" key="2">
    <source>
        <dbReference type="SAM" id="SignalP"/>
    </source>
</evidence>
<dbReference type="AlphaFoldDB" id="A0AAW4L376"/>
<dbReference type="GO" id="GO:0042597">
    <property type="term" value="C:periplasmic space"/>
    <property type="evidence" value="ECO:0007669"/>
    <property type="project" value="InterPro"/>
</dbReference>
<reference evidence="3 4" key="1">
    <citation type="submission" date="2021-05" db="EMBL/GenBank/DDBJ databases">
        <title>The draft genome of Geobacter pelophilus DSM 12255.</title>
        <authorList>
            <person name="Xu Z."/>
            <person name="Masuda Y."/>
            <person name="Itoh H."/>
            <person name="Senoo K."/>
        </authorList>
    </citation>
    <scope>NUCLEOTIDE SEQUENCE [LARGE SCALE GENOMIC DNA]</scope>
    <source>
        <strain evidence="3 4">DSM 12255</strain>
    </source>
</reference>
<evidence type="ECO:0000313" key="4">
    <source>
        <dbReference type="Proteomes" id="UP000811899"/>
    </source>
</evidence>
<proteinExistence type="predicted"/>
<protein>
    <submittedName>
        <fullName evidence="3">Spy/CpxP family protein refolding chaperone</fullName>
    </submittedName>
</protein>